<keyword evidence="2" id="KW-1185">Reference proteome</keyword>
<gene>
    <name evidence="1" type="ORF">FRUB_09652</name>
</gene>
<comment type="caution">
    <text evidence="1">The sequence shown here is derived from an EMBL/GenBank/DDBJ whole genome shotgun (WGS) entry which is preliminary data.</text>
</comment>
<sequence>MGEATSNLHGVTAGYQDVYYSADHPTRAGRRSESNSAPRAVQVTLNLVHWY</sequence>
<evidence type="ECO:0000313" key="2">
    <source>
        <dbReference type="Proteomes" id="UP000214646"/>
    </source>
</evidence>
<organism evidence="1 2">
    <name type="scientific">Fimbriiglobus ruber</name>
    <dbReference type="NCBI Taxonomy" id="1908690"/>
    <lineage>
        <taxon>Bacteria</taxon>
        <taxon>Pseudomonadati</taxon>
        <taxon>Planctomycetota</taxon>
        <taxon>Planctomycetia</taxon>
        <taxon>Gemmatales</taxon>
        <taxon>Gemmataceae</taxon>
        <taxon>Fimbriiglobus</taxon>
    </lineage>
</organism>
<dbReference type="EMBL" id="NIDE01000019">
    <property type="protein sequence ID" value="OWK34810.1"/>
    <property type="molecule type" value="Genomic_DNA"/>
</dbReference>
<reference evidence="2" key="1">
    <citation type="submission" date="2017-06" db="EMBL/GenBank/DDBJ databases">
        <title>Genome analysis of Fimbriiglobus ruber SP5, the first member of the order Planctomycetales with confirmed chitinolytic capability.</title>
        <authorList>
            <person name="Ravin N.V."/>
            <person name="Rakitin A.L."/>
            <person name="Ivanova A.A."/>
            <person name="Beletsky A.V."/>
            <person name="Kulichevskaya I.S."/>
            <person name="Mardanov A.V."/>
            <person name="Dedysh S.N."/>
        </authorList>
    </citation>
    <scope>NUCLEOTIDE SEQUENCE [LARGE SCALE GENOMIC DNA]</scope>
    <source>
        <strain evidence="2">SP5</strain>
    </source>
</reference>
<evidence type="ECO:0000313" key="1">
    <source>
        <dbReference type="EMBL" id="OWK34810.1"/>
    </source>
</evidence>
<proteinExistence type="predicted"/>
<dbReference type="Proteomes" id="UP000214646">
    <property type="component" value="Unassembled WGS sequence"/>
</dbReference>
<dbReference type="AlphaFoldDB" id="A0A225CZM0"/>
<name>A0A225CZM0_9BACT</name>
<protein>
    <submittedName>
        <fullName evidence="1">Uncharacterized protein</fullName>
    </submittedName>
</protein>
<accession>A0A225CZM0</accession>